<dbReference type="Proteomes" id="UP000622317">
    <property type="component" value="Unassembled WGS sequence"/>
</dbReference>
<dbReference type="PROSITE" id="PS00818">
    <property type="entry name" value="DPS_1"/>
    <property type="match status" value="1"/>
</dbReference>
<dbReference type="RefSeq" id="WP_191616227.1">
    <property type="nucleotide sequence ID" value="NZ_JACYFG010000007.1"/>
</dbReference>
<evidence type="ECO:0000256" key="2">
    <source>
        <dbReference type="RuleBase" id="RU003875"/>
    </source>
</evidence>
<dbReference type="InterPro" id="IPR008331">
    <property type="entry name" value="Ferritin_DPS_dom"/>
</dbReference>
<keyword evidence="5" id="KW-1185">Reference proteome</keyword>
<dbReference type="Gene3D" id="1.20.1260.10">
    <property type="match status" value="1"/>
</dbReference>
<dbReference type="PRINTS" id="PR01346">
    <property type="entry name" value="HELNAPAPROT"/>
</dbReference>
<evidence type="ECO:0000256" key="1">
    <source>
        <dbReference type="ARBA" id="ARBA00009497"/>
    </source>
</evidence>
<evidence type="ECO:0000313" key="4">
    <source>
        <dbReference type="EMBL" id="MBD5779087.1"/>
    </source>
</evidence>
<accession>A0A927F609</accession>
<dbReference type="GO" id="GO:0016722">
    <property type="term" value="F:oxidoreductase activity, acting on metal ions"/>
    <property type="evidence" value="ECO:0007669"/>
    <property type="project" value="InterPro"/>
</dbReference>
<dbReference type="PROSITE" id="PS00819">
    <property type="entry name" value="DPS_2"/>
    <property type="match status" value="1"/>
</dbReference>
<dbReference type="PANTHER" id="PTHR42932">
    <property type="entry name" value="GENERAL STRESS PROTEIN 20U"/>
    <property type="match status" value="1"/>
</dbReference>
<dbReference type="InterPro" id="IPR023188">
    <property type="entry name" value="DPS_DNA-bd_CS"/>
</dbReference>
<dbReference type="PIRSF" id="PIRSF005900">
    <property type="entry name" value="Dps"/>
    <property type="match status" value="1"/>
</dbReference>
<dbReference type="InterPro" id="IPR012347">
    <property type="entry name" value="Ferritin-like"/>
</dbReference>
<dbReference type="PANTHER" id="PTHR42932:SF1">
    <property type="entry name" value="GENERAL STRESS PROTEIN 20U"/>
    <property type="match status" value="1"/>
</dbReference>
<comment type="caution">
    <text evidence="4">The sequence shown here is derived from an EMBL/GenBank/DDBJ whole genome shotgun (WGS) entry which is preliminary data.</text>
</comment>
<dbReference type="InterPro" id="IPR009078">
    <property type="entry name" value="Ferritin-like_SF"/>
</dbReference>
<dbReference type="AlphaFoldDB" id="A0A927F609"/>
<name>A0A927F609_9BACT</name>
<dbReference type="SUPFAM" id="SSF47240">
    <property type="entry name" value="Ferritin-like"/>
    <property type="match status" value="1"/>
</dbReference>
<dbReference type="EMBL" id="JACYFG010000007">
    <property type="protein sequence ID" value="MBD5779087.1"/>
    <property type="molecule type" value="Genomic_DNA"/>
</dbReference>
<dbReference type="InterPro" id="IPR002177">
    <property type="entry name" value="DPS_DNA-bd"/>
</dbReference>
<organism evidence="4 5">
    <name type="scientific">Pelagicoccus enzymogenes</name>
    <dbReference type="NCBI Taxonomy" id="2773457"/>
    <lineage>
        <taxon>Bacteria</taxon>
        <taxon>Pseudomonadati</taxon>
        <taxon>Verrucomicrobiota</taxon>
        <taxon>Opitutia</taxon>
        <taxon>Puniceicoccales</taxon>
        <taxon>Pelagicoccaceae</taxon>
        <taxon>Pelagicoccus</taxon>
    </lineage>
</organism>
<evidence type="ECO:0000313" key="5">
    <source>
        <dbReference type="Proteomes" id="UP000622317"/>
    </source>
</evidence>
<reference evidence="4" key="1">
    <citation type="submission" date="2020-09" db="EMBL/GenBank/DDBJ databases">
        <title>Pelagicoccus enzymogenes sp. nov. with an EPS production, isolated from marine sediment.</title>
        <authorList>
            <person name="Feng X."/>
        </authorList>
    </citation>
    <scope>NUCLEOTIDE SEQUENCE</scope>
    <source>
        <strain evidence="4">NFK12</strain>
    </source>
</reference>
<dbReference type="GO" id="GO:0008199">
    <property type="term" value="F:ferric iron binding"/>
    <property type="evidence" value="ECO:0007669"/>
    <property type="project" value="InterPro"/>
</dbReference>
<protein>
    <submittedName>
        <fullName evidence="4">DNA starvation/stationary phase protection protein</fullName>
    </submittedName>
</protein>
<gene>
    <name evidence="4" type="ORF">IEN85_06250</name>
</gene>
<sequence length="182" mass="20568">MTQKTQLQEIDELERNAIGLPSFTAKQMSGLLDTLVSSLSTQYHQYLKHHWVVEGPEHRDLHVFFEEAYMETQGHLDAVAERMTTLGAVPTASMRAQAGKSLLEAESEGVFPIRDMLKSDLENEQALISFIGETIAKASELKDYGTETLLKKVLMEREERAHEIDHYLGHDSLVRKTLAEAQ</sequence>
<dbReference type="CDD" id="cd01043">
    <property type="entry name" value="DPS"/>
    <property type="match status" value="1"/>
</dbReference>
<feature type="domain" description="Ferritin/DPS" evidence="3">
    <location>
        <begin position="32"/>
        <end position="171"/>
    </location>
</feature>
<comment type="similarity">
    <text evidence="1 2">Belongs to the Dps family.</text>
</comment>
<dbReference type="Pfam" id="PF00210">
    <property type="entry name" value="Ferritin"/>
    <property type="match status" value="1"/>
</dbReference>
<evidence type="ECO:0000259" key="3">
    <source>
        <dbReference type="Pfam" id="PF00210"/>
    </source>
</evidence>
<proteinExistence type="inferred from homology"/>